<accession>A0A1I4IGH3</accession>
<name>A0A1I4IGH3_9HYPH</name>
<dbReference type="AlphaFoldDB" id="A0A1I4IGH3"/>
<evidence type="ECO:0000259" key="2">
    <source>
        <dbReference type="SMART" id="SM00460"/>
    </source>
</evidence>
<dbReference type="GO" id="GO:0006508">
    <property type="term" value="P:proteolysis"/>
    <property type="evidence" value="ECO:0007669"/>
    <property type="project" value="UniProtKB-KW"/>
</dbReference>
<gene>
    <name evidence="3" type="ORF">SAMN04488125_11754</name>
</gene>
<dbReference type="InterPro" id="IPR002931">
    <property type="entry name" value="Transglutaminase-like"/>
</dbReference>
<dbReference type="Proteomes" id="UP000198804">
    <property type="component" value="Unassembled WGS sequence"/>
</dbReference>
<dbReference type="SUPFAM" id="SSF54001">
    <property type="entry name" value="Cysteine proteinases"/>
    <property type="match status" value="1"/>
</dbReference>
<feature type="region of interest" description="Disordered" evidence="1">
    <location>
        <begin position="258"/>
        <end position="286"/>
    </location>
</feature>
<evidence type="ECO:0000313" key="4">
    <source>
        <dbReference type="Proteomes" id="UP000198804"/>
    </source>
</evidence>
<reference evidence="4" key="1">
    <citation type="submission" date="2016-10" db="EMBL/GenBank/DDBJ databases">
        <authorList>
            <person name="Varghese N."/>
            <person name="Submissions S."/>
        </authorList>
    </citation>
    <scope>NUCLEOTIDE SEQUENCE [LARGE SCALE GENOMIC DNA]</scope>
    <source>
        <strain evidence="4">CGMCC 1.6474</strain>
    </source>
</reference>
<dbReference type="PANTHER" id="PTHR33490">
    <property type="entry name" value="BLR5614 PROTEIN-RELATED"/>
    <property type="match status" value="1"/>
</dbReference>
<sequence>MRFKLGCSLAYEVKTPTTFIFNVEVAHLKSLAVMSETLTLAPDLSRRRTITPDLRNRYLGVNVLPGPFSLEYDAEVELKVVRADPETISETPVSELPIDILPFLLPSRFVSSDRLAPFAEAEFGHLPKGHKRVTAICNWIHDHIAYRRGASDGETTADESLLKRAGVCRDFAHLGTAFCRALGIPARFVSCYAYGLVPRDFHAVFEAYLDGRWWLFDATRQAHLDGLVRIGIGRDAAEIAFATPYGEMEPTGMEIRIDRADGGPEATERTVDAISTEEPAPHAGAA</sequence>
<evidence type="ECO:0000313" key="3">
    <source>
        <dbReference type="EMBL" id="SFL53157.1"/>
    </source>
</evidence>
<feature type="domain" description="Transglutaminase-like" evidence="2">
    <location>
        <begin position="160"/>
        <end position="220"/>
    </location>
</feature>
<dbReference type="SMART" id="SM00460">
    <property type="entry name" value="TGc"/>
    <property type="match status" value="1"/>
</dbReference>
<dbReference type="Gene3D" id="2.60.40.2250">
    <property type="match status" value="1"/>
</dbReference>
<dbReference type="Pfam" id="PF21295">
    <property type="entry name" value="Bact_transglu_N_2"/>
    <property type="match status" value="1"/>
</dbReference>
<dbReference type="Pfam" id="PF01841">
    <property type="entry name" value="Transglut_core"/>
    <property type="match status" value="1"/>
</dbReference>
<dbReference type="PANTHER" id="PTHR33490:SF12">
    <property type="entry name" value="BLL5557 PROTEIN"/>
    <property type="match status" value="1"/>
</dbReference>
<dbReference type="OrthoDB" id="5438043at2"/>
<dbReference type="STRING" id="414703.SAMN04488125_11754"/>
<keyword evidence="3" id="KW-0378">Hydrolase</keyword>
<dbReference type="RefSeq" id="WP_091949668.1">
    <property type="nucleotide sequence ID" value="NZ_FOSV01000017.1"/>
</dbReference>
<proteinExistence type="predicted"/>
<dbReference type="Gene3D" id="3.10.620.30">
    <property type="match status" value="1"/>
</dbReference>
<organism evidence="3 4">
    <name type="scientific">Methylorubrum salsuginis</name>
    <dbReference type="NCBI Taxonomy" id="414703"/>
    <lineage>
        <taxon>Bacteria</taxon>
        <taxon>Pseudomonadati</taxon>
        <taxon>Pseudomonadota</taxon>
        <taxon>Alphaproteobacteria</taxon>
        <taxon>Hyphomicrobiales</taxon>
        <taxon>Methylobacteriaceae</taxon>
        <taxon>Methylorubrum</taxon>
    </lineage>
</organism>
<dbReference type="InterPro" id="IPR038765">
    <property type="entry name" value="Papain-like_cys_pep_sf"/>
</dbReference>
<dbReference type="EMBL" id="FOSV01000017">
    <property type="protein sequence ID" value="SFL53157.1"/>
    <property type="molecule type" value="Genomic_DNA"/>
</dbReference>
<evidence type="ECO:0000256" key="1">
    <source>
        <dbReference type="SAM" id="MobiDB-lite"/>
    </source>
</evidence>
<dbReference type="GO" id="GO:0008233">
    <property type="term" value="F:peptidase activity"/>
    <property type="evidence" value="ECO:0007669"/>
    <property type="project" value="UniProtKB-KW"/>
</dbReference>
<dbReference type="InterPro" id="IPR048930">
    <property type="entry name" value="Bact_transglu_N_2"/>
</dbReference>
<protein>
    <submittedName>
        <fullName evidence="3">Transglutaminase-like enzyme, putative cysteine protease</fullName>
    </submittedName>
</protein>
<feature type="compositionally biased region" description="Basic and acidic residues" evidence="1">
    <location>
        <begin position="258"/>
        <end position="271"/>
    </location>
</feature>
<keyword evidence="4" id="KW-1185">Reference proteome</keyword>
<keyword evidence="3" id="KW-0645">Protease</keyword>